<protein>
    <submittedName>
        <fullName evidence="1">Uncharacterized protein</fullName>
    </submittedName>
</protein>
<proteinExistence type="predicted"/>
<dbReference type="EMBL" id="BAABME010002542">
    <property type="protein sequence ID" value="GAA0155096.1"/>
    <property type="molecule type" value="Genomic_DNA"/>
</dbReference>
<accession>A0AAV3PVD8</accession>
<comment type="caution">
    <text evidence="1">The sequence shown here is derived from an EMBL/GenBank/DDBJ whole genome shotgun (WGS) entry which is preliminary data.</text>
</comment>
<evidence type="ECO:0000313" key="1">
    <source>
        <dbReference type="EMBL" id="GAA0155096.1"/>
    </source>
</evidence>
<keyword evidence="2" id="KW-1185">Reference proteome</keyword>
<evidence type="ECO:0000313" key="2">
    <source>
        <dbReference type="Proteomes" id="UP001454036"/>
    </source>
</evidence>
<reference evidence="1 2" key="1">
    <citation type="submission" date="2024-01" db="EMBL/GenBank/DDBJ databases">
        <title>The complete chloroplast genome sequence of Lithospermum erythrorhizon: insights into the phylogenetic relationship among Boraginaceae species and the maternal lineages of purple gromwells.</title>
        <authorList>
            <person name="Okada T."/>
            <person name="Watanabe K."/>
        </authorList>
    </citation>
    <scope>NUCLEOTIDE SEQUENCE [LARGE SCALE GENOMIC DNA]</scope>
</reference>
<organism evidence="1 2">
    <name type="scientific">Lithospermum erythrorhizon</name>
    <name type="common">Purple gromwell</name>
    <name type="synonym">Lithospermum officinale var. erythrorhizon</name>
    <dbReference type="NCBI Taxonomy" id="34254"/>
    <lineage>
        <taxon>Eukaryota</taxon>
        <taxon>Viridiplantae</taxon>
        <taxon>Streptophyta</taxon>
        <taxon>Embryophyta</taxon>
        <taxon>Tracheophyta</taxon>
        <taxon>Spermatophyta</taxon>
        <taxon>Magnoliopsida</taxon>
        <taxon>eudicotyledons</taxon>
        <taxon>Gunneridae</taxon>
        <taxon>Pentapetalae</taxon>
        <taxon>asterids</taxon>
        <taxon>lamiids</taxon>
        <taxon>Boraginales</taxon>
        <taxon>Boraginaceae</taxon>
        <taxon>Boraginoideae</taxon>
        <taxon>Lithospermeae</taxon>
        <taxon>Lithospermum</taxon>
    </lineage>
</organism>
<dbReference type="Proteomes" id="UP001454036">
    <property type="component" value="Unassembled WGS sequence"/>
</dbReference>
<name>A0AAV3PVD8_LITER</name>
<dbReference type="AlphaFoldDB" id="A0AAV3PVD8"/>
<sequence>MEVEEGSTATGVQQAPKVALDGRQTFTVTFLDEDPPQEGDDHNRTLYVSEYICEKKVDKMLVNGGSVVSILSLQTLELLGISTDELQQTRLLIQRFNQNGQRNIGNISLHLTIGNSKPHPGSM</sequence>
<gene>
    <name evidence="1" type="ORF">LIER_12909</name>
</gene>